<protein>
    <recommendedName>
        <fullName evidence="1">DUF6869 domain-containing protein</fullName>
    </recommendedName>
</protein>
<sequence length="162" mass="17637">MPDGWVCLGCKYGEGKPPCRTSDGAFRPDHVADAYLEYCGDRGSDADRDAFFWAWNCLNDRITEAGDLRDIFATLDALLSKITSVEGAADVAAGPLENLVAYRGSEAIDWIENRAASSERFRYLLTGVWSQGERCGADIWARVEAARAGGSHMDLDGLPPLS</sequence>
<keyword evidence="3" id="KW-1185">Reference proteome</keyword>
<dbReference type="Pfam" id="PF21746">
    <property type="entry name" value="DUF6869"/>
    <property type="match status" value="1"/>
</dbReference>
<feature type="domain" description="DUF6869" evidence="1">
    <location>
        <begin position="45"/>
        <end position="148"/>
    </location>
</feature>
<proteinExistence type="predicted"/>
<dbReference type="EMBL" id="CP064942">
    <property type="protein sequence ID" value="QPH54699.1"/>
    <property type="molecule type" value="Genomic_DNA"/>
</dbReference>
<evidence type="ECO:0000313" key="2">
    <source>
        <dbReference type="EMBL" id="QPH54699.1"/>
    </source>
</evidence>
<dbReference type="InterPro" id="IPR049221">
    <property type="entry name" value="DUF6869"/>
</dbReference>
<organism evidence="2 3">
    <name type="scientific">Pontivivens ytuae</name>
    <dbReference type="NCBI Taxonomy" id="2789856"/>
    <lineage>
        <taxon>Bacteria</taxon>
        <taxon>Pseudomonadati</taxon>
        <taxon>Pseudomonadota</taxon>
        <taxon>Alphaproteobacteria</taxon>
        <taxon>Rhodobacterales</taxon>
        <taxon>Paracoccaceae</taxon>
        <taxon>Pontivivens</taxon>
    </lineage>
</organism>
<evidence type="ECO:0000259" key="1">
    <source>
        <dbReference type="Pfam" id="PF21746"/>
    </source>
</evidence>
<evidence type="ECO:0000313" key="3">
    <source>
        <dbReference type="Proteomes" id="UP000594800"/>
    </source>
</evidence>
<name>A0A7S9LSX0_9RHOB</name>
<accession>A0A7S9LSX0</accession>
<dbReference type="KEGG" id="poz:I0K15_02655"/>
<gene>
    <name evidence="2" type="ORF">I0K15_02655</name>
</gene>
<dbReference type="RefSeq" id="WP_196103907.1">
    <property type="nucleotide sequence ID" value="NZ_CP064942.1"/>
</dbReference>
<dbReference type="Proteomes" id="UP000594800">
    <property type="component" value="Chromosome"/>
</dbReference>
<dbReference type="AlphaFoldDB" id="A0A7S9LSX0"/>
<reference evidence="2 3" key="1">
    <citation type="submission" date="2020-11" db="EMBL/GenBank/DDBJ databases">
        <title>Description of Pontivivens ytuae sp. nov. isolated from deep sea sediment of Mariana Trench.</title>
        <authorList>
            <person name="Wang Z."/>
            <person name="Sun Q.-L."/>
            <person name="Xu X.-D."/>
            <person name="Tang Y.-Z."/>
            <person name="Zhang J."/>
        </authorList>
    </citation>
    <scope>NUCLEOTIDE SEQUENCE [LARGE SCALE GENOMIC DNA]</scope>
    <source>
        <strain evidence="2 3">MT2928</strain>
    </source>
</reference>